<reference evidence="4" key="1">
    <citation type="journal article" date="2019" name="Int. J. Syst. Evol. Microbiol.">
        <title>The Global Catalogue of Microorganisms (GCM) 10K type strain sequencing project: providing services to taxonomists for standard genome sequencing and annotation.</title>
        <authorList>
            <consortium name="The Broad Institute Genomics Platform"/>
            <consortium name="The Broad Institute Genome Sequencing Center for Infectious Disease"/>
            <person name="Wu L."/>
            <person name="Ma J."/>
        </authorList>
    </citation>
    <scope>NUCLEOTIDE SEQUENCE [LARGE SCALE GENOMIC DNA]</scope>
    <source>
        <strain evidence="4">TBRC 4489</strain>
    </source>
</reference>
<feature type="compositionally biased region" description="Low complexity" evidence="1">
    <location>
        <begin position="147"/>
        <end position="160"/>
    </location>
</feature>
<keyword evidence="2" id="KW-0472">Membrane</keyword>
<name>A0ABV8IET3_9ACTN</name>
<keyword evidence="2" id="KW-0812">Transmembrane</keyword>
<dbReference type="EMBL" id="JBHSBM010000054">
    <property type="protein sequence ID" value="MFC4062733.1"/>
    <property type="molecule type" value="Genomic_DNA"/>
</dbReference>
<sequence length="181" mass="17914">MNIRVRRIGQTVLAVLGAALVTGLVVGGAARLLMRGVVLLLDQDGGFSLGGTVGIVVVFAVLAVPAAATAAAPRAVRTGGRWVSVGVIGGGMAVNGLIDARTALLLADDDQVARIAALAVAFGALAVAYGRLAQYLALRLAGLPRSAPSAPAPGPDGDAGNPKPDQAAREADAPAPTGRRG</sequence>
<feature type="transmembrane region" description="Helical" evidence="2">
    <location>
        <begin position="12"/>
        <end position="34"/>
    </location>
</feature>
<feature type="transmembrane region" description="Helical" evidence="2">
    <location>
        <begin position="82"/>
        <end position="100"/>
    </location>
</feature>
<feature type="transmembrane region" description="Helical" evidence="2">
    <location>
        <begin position="112"/>
        <end position="130"/>
    </location>
</feature>
<protein>
    <submittedName>
        <fullName evidence="3">Uncharacterized protein</fullName>
    </submittedName>
</protein>
<comment type="caution">
    <text evidence="3">The sequence shown here is derived from an EMBL/GenBank/DDBJ whole genome shotgun (WGS) entry which is preliminary data.</text>
</comment>
<dbReference type="Proteomes" id="UP001595850">
    <property type="component" value="Unassembled WGS sequence"/>
</dbReference>
<feature type="transmembrane region" description="Helical" evidence="2">
    <location>
        <begin position="46"/>
        <end position="70"/>
    </location>
</feature>
<evidence type="ECO:0000313" key="4">
    <source>
        <dbReference type="Proteomes" id="UP001595850"/>
    </source>
</evidence>
<gene>
    <name evidence="3" type="ORF">ACFOWE_30950</name>
</gene>
<proteinExistence type="predicted"/>
<organism evidence="3 4">
    <name type="scientific">Planomonospora corallina</name>
    <dbReference type="NCBI Taxonomy" id="1806052"/>
    <lineage>
        <taxon>Bacteria</taxon>
        <taxon>Bacillati</taxon>
        <taxon>Actinomycetota</taxon>
        <taxon>Actinomycetes</taxon>
        <taxon>Streptosporangiales</taxon>
        <taxon>Streptosporangiaceae</taxon>
        <taxon>Planomonospora</taxon>
    </lineage>
</organism>
<keyword evidence="4" id="KW-1185">Reference proteome</keyword>
<evidence type="ECO:0000256" key="1">
    <source>
        <dbReference type="SAM" id="MobiDB-lite"/>
    </source>
</evidence>
<feature type="region of interest" description="Disordered" evidence="1">
    <location>
        <begin position="147"/>
        <end position="181"/>
    </location>
</feature>
<dbReference type="RefSeq" id="WP_377294114.1">
    <property type="nucleotide sequence ID" value="NZ_JBHSBM010000054.1"/>
</dbReference>
<evidence type="ECO:0000256" key="2">
    <source>
        <dbReference type="SAM" id="Phobius"/>
    </source>
</evidence>
<accession>A0ABV8IET3</accession>
<keyword evidence="2" id="KW-1133">Transmembrane helix</keyword>
<evidence type="ECO:0000313" key="3">
    <source>
        <dbReference type="EMBL" id="MFC4062733.1"/>
    </source>
</evidence>